<keyword evidence="3" id="KW-1185">Reference proteome</keyword>
<dbReference type="Proteomes" id="UP001529272">
    <property type="component" value="Unassembled WGS sequence"/>
</dbReference>
<dbReference type="RefSeq" id="WP_289115217.1">
    <property type="nucleotide sequence ID" value="NZ_JASZZX010000025.1"/>
</dbReference>
<reference evidence="2" key="2">
    <citation type="submission" date="2023-06" db="EMBL/GenBank/DDBJ databases">
        <authorList>
            <person name="Spilker T."/>
        </authorList>
    </citation>
    <scope>NUCLEOTIDE SEQUENCE</scope>
    <source>
        <strain evidence="2">FLAC1071</strain>
    </source>
</reference>
<comment type="caution">
    <text evidence="2">The sequence shown here is derived from an EMBL/GenBank/DDBJ whole genome shotgun (WGS) entry which is preliminary data.</text>
</comment>
<evidence type="ECO:0000256" key="1">
    <source>
        <dbReference type="SAM" id="MobiDB-lite"/>
    </source>
</evidence>
<protein>
    <submittedName>
        <fullName evidence="2">Uncharacterized protein</fullName>
    </submittedName>
</protein>
<accession>A0ABT7P5Z7</accession>
<name>A0ABT7P5Z7_MYCIT</name>
<evidence type="ECO:0000313" key="2">
    <source>
        <dbReference type="EMBL" id="MDM3928711.1"/>
    </source>
</evidence>
<dbReference type="EMBL" id="JASZZX010000025">
    <property type="protein sequence ID" value="MDM3928711.1"/>
    <property type="molecule type" value="Genomic_DNA"/>
</dbReference>
<proteinExistence type="predicted"/>
<sequence length="342" mass="38069">MSVLRNPLFRSARRRSGMTDVADVLAVAGDTGEFTSTDLRDYYEELFARPIESLDAGTVSELMDSLTERQCNAMQLAEMFVIAPAMHRVVVAATATIDAEDLKTLTRDDISWETGFLVFPRTVQIGSSRGWTDIEALTWQVSAGLHGTPTLLVHSWSRGDWQQYVPGSGPKPWPSTIRIPLDQTYRDTSPAVPHEAFQSGTPRPGWTADDALAEAGPDNEYGWVCDAGPSAAIIGYVFAFLRIAAQPMTITPRCRPHPGSDATPQRWQQVRVVQLRRFHDAASVDGAHRQINWRHSWVVQMHKVRQWYPSLGRHQVIFRGPYIKGPADAPLLAGDKVQALVR</sequence>
<evidence type="ECO:0000313" key="3">
    <source>
        <dbReference type="Proteomes" id="UP001529272"/>
    </source>
</evidence>
<organism evidence="2 3">
    <name type="scientific">Mycobacterium intracellulare subsp. chimaera</name>
    <dbReference type="NCBI Taxonomy" id="222805"/>
    <lineage>
        <taxon>Bacteria</taxon>
        <taxon>Bacillati</taxon>
        <taxon>Actinomycetota</taxon>
        <taxon>Actinomycetes</taxon>
        <taxon>Mycobacteriales</taxon>
        <taxon>Mycobacteriaceae</taxon>
        <taxon>Mycobacterium</taxon>
        <taxon>Mycobacterium avium complex (MAC)</taxon>
    </lineage>
</organism>
<reference evidence="2" key="1">
    <citation type="submission" date="2023-06" db="EMBL/GenBank/DDBJ databases">
        <title>Itaconate inhibition of nontuberculous mycobacteria.</title>
        <authorList>
            <person name="Breen P."/>
            <person name="Zimbric M."/>
            <person name="Caverly L."/>
        </authorList>
    </citation>
    <scope>NUCLEOTIDE SEQUENCE</scope>
    <source>
        <strain evidence="2">FLAC1071</strain>
    </source>
</reference>
<feature type="region of interest" description="Disordered" evidence="1">
    <location>
        <begin position="192"/>
        <end position="212"/>
    </location>
</feature>
<gene>
    <name evidence="2" type="ORF">QRB35_22120</name>
</gene>